<evidence type="ECO:0000256" key="1">
    <source>
        <dbReference type="SAM" id="MobiDB-lite"/>
    </source>
</evidence>
<feature type="compositionally biased region" description="Low complexity" evidence="1">
    <location>
        <begin position="647"/>
        <end position="676"/>
    </location>
</feature>
<proteinExistence type="predicted"/>
<feature type="region of interest" description="Disordered" evidence="1">
    <location>
        <begin position="141"/>
        <end position="175"/>
    </location>
</feature>
<organism evidence="2 3">
    <name type="scientific">Roseicitreum antarcticum</name>
    <dbReference type="NCBI Taxonomy" id="564137"/>
    <lineage>
        <taxon>Bacteria</taxon>
        <taxon>Pseudomonadati</taxon>
        <taxon>Pseudomonadota</taxon>
        <taxon>Alphaproteobacteria</taxon>
        <taxon>Rhodobacterales</taxon>
        <taxon>Paracoccaceae</taxon>
        <taxon>Roseicitreum</taxon>
    </lineage>
</organism>
<evidence type="ECO:0000313" key="2">
    <source>
        <dbReference type="EMBL" id="SDW58523.1"/>
    </source>
</evidence>
<dbReference type="RefSeq" id="WP_143033467.1">
    <property type="nucleotide sequence ID" value="NZ_CP061498.1"/>
</dbReference>
<feature type="compositionally biased region" description="Basic and acidic residues" evidence="1">
    <location>
        <begin position="146"/>
        <end position="155"/>
    </location>
</feature>
<dbReference type="EMBL" id="FNOM01000002">
    <property type="protein sequence ID" value="SDW58523.1"/>
    <property type="molecule type" value="Genomic_DNA"/>
</dbReference>
<keyword evidence="3" id="KW-1185">Reference proteome</keyword>
<dbReference type="AlphaFoldDB" id="A0A1H2UQW5"/>
<reference evidence="2 3" key="1">
    <citation type="submission" date="2016-10" db="EMBL/GenBank/DDBJ databases">
        <authorList>
            <person name="de Groot N.N."/>
        </authorList>
    </citation>
    <scope>NUCLEOTIDE SEQUENCE [LARGE SCALE GENOMIC DNA]</scope>
    <source>
        <strain evidence="2 3">CGMCC 1.8894</strain>
    </source>
</reference>
<feature type="region of interest" description="Disordered" evidence="1">
    <location>
        <begin position="643"/>
        <end position="682"/>
    </location>
</feature>
<name>A0A1H2UQW5_9RHOB</name>
<dbReference type="OrthoDB" id="7847197at2"/>
<gene>
    <name evidence="2" type="ORF">SAMN04488238_102468</name>
</gene>
<evidence type="ECO:0000313" key="3">
    <source>
        <dbReference type="Proteomes" id="UP000198539"/>
    </source>
</evidence>
<dbReference type="STRING" id="564137.SAMN04488238_102468"/>
<dbReference type="Proteomes" id="UP000198539">
    <property type="component" value="Unassembled WGS sequence"/>
</dbReference>
<accession>A0A1H2UQW5</accession>
<protein>
    <submittedName>
        <fullName evidence="2">Uncharacterized protein</fullName>
    </submittedName>
</protein>
<sequence length="709" mass="74598">MMAALPHHRARQNASGPPGRLLYALVLSMLLSAGAAVAQSSPIIPRAGEHATFTRVVLRLAPGMGWTMTQAPRQIVLTLDPAPAGFDLSEVFRRIPRTRLESVRTASGQLFLDLACDCVITAEQEPSGLLIIDMASPVAQTTLPDQPRRPQRRPDAAPGDTTGSAGEIVAQRRTAQQTAPVATMALWEQRLLEQTARTEPPPVESSAPPVPLVAREIQGVLARQLARAAGQGVVTLRPNPTSGTAPAQSQVLVSTQDDPNLTQEALGEHLRLANKAIADNLMAQVATSDAATCYADDLMDLAAWAKPDSFHAQLAQHRQDLVAEGAADNLRAFARFYLHFGFGSEAASVLIASDANLPLDDVLRTLAAVMDSRPLATDSPLPDMLHCDGRAALWALLATGSAARADHINARAIGRAFAELPDHLRRDLGPRVAARLLEHDQTDAAQLVRLSMERIGNADPDQVAITAARIALVEEADGTSTTGPALGDLPTTSESVMLQLEHALTHPEHLTRDLTQTGLSYANDLKGTPDGARLYALAVEALARQGGFDEAFATLNRLTAAGGIGLPPALRDVLFDLASETGSDAQFVATVFDQQPWLDPARLRASTREMLANRLADLGFLSHANALAPMTPVGTLQVPAGESAVDADAGPSEAPAPPAESGAADAALTSDTTADAPELPATTPQAIGNALLDSSSALRAELQALIAAQ</sequence>